<dbReference type="AlphaFoldDB" id="B0N1C5"/>
<name>B0N1C5_9FIRM</name>
<keyword evidence="2" id="KW-1185">Reference proteome</keyword>
<sequence length="40" mass="4661">MLSPQAELYSAYDSKCLKIELTYCLGSEPYIHKIHYLPKN</sequence>
<evidence type="ECO:0000313" key="1">
    <source>
        <dbReference type="EMBL" id="EDS19460.1"/>
    </source>
</evidence>
<accession>B0N1C5</accession>
<proteinExistence type="predicted"/>
<comment type="caution">
    <text evidence="1">The sequence shown here is derived from an EMBL/GenBank/DDBJ whole genome shotgun (WGS) entry which is preliminary data.</text>
</comment>
<protein>
    <submittedName>
        <fullName evidence="1">Uncharacterized protein</fullName>
    </submittedName>
</protein>
<reference evidence="1" key="1">
    <citation type="submission" date="2007-11" db="EMBL/GenBank/DDBJ databases">
        <authorList>
            <person name="Fulton L."/>
            <person name="Clifton S."/>
            <person name="Fulton B."/>
            <person name="Xu J."/>
            <person name="Minx P."/>
            <person name="Pepin K.H."/>
            <person name="Johnson M."/>
            <person name="Thiruvilangam P."/>
            <person name="Bhonagiri V."/>
            <person name="Nash W.E."/>
            <person name="Mardis E.R."/>
            <person name="Wilson R.K."/>
        </authorList>
    </citation>
    <scope>NUCLEOTIDE SEQUENCE [LARGE SCALE GENOMIC DNA]</scope>
    <source>
        <strain evidence="1">DSM 1402</strain>
    </source>
</reference>
<reference evidence="1" key="2">
    <citation type="submission" date="2014-06" db="EMBL/GenBank/DDBJ databases">
        <title>Draft genome sequence of Clostridium ramosum(DSM 1402).</title>
        <authorList>
            <person name="Sudarsanam P."/>
            <person name="Ley R."/>
            <person name="Guruge J."/>
            <person name="Turnbaugh P.J."/>
            <person name="Mahowald M."/>
            <person name="Liep D."/>
            <person name="Gordon J."/>
        </authorList>
    </citation>
    <scope>NUCLEOTIDE SEQUENCE</scope>
    <source>
        <strain evidence="1">DSM 1402</strain>
    </source>
</reference>
<dbReference type="EMBL" id="ABFX02000003">
    <property type="protein sequence ID" value="EDS19460.1"/>
    <property type="molecule type" value="Genomic_DNA"/>
</dbReference>
<gene>
    <name evidence="1" type="ORF">CLORAM_00335</name>
</gene>
<dbReference type="Proteomes" id="UP000005798">
    <property type="component" value="Unassembled WGS sequence"/>
</dbReference>
<evidence type="ECO:0000313" key="2">
    <source>
        <dbReference type="Proteomes" id="UP000005798"/>
    </source>
</evidence>
<dbReference type="HOGENOM" id="CLU_3289393_0_0_9"/>
<organism evidence="1 2">
    <name type="scientific">Thomasclavelia ramosa DSM 1402</name>
    <dbReference type="NCBI Taxonomy" id="445974"/>
    <lineage>
        <taxon>Bacteria</taxon>
        <taxon>Bacillati</taxon>
        <taxon>Bacillota</taxon>
        <taxon>Erysipelotrichia</taxon>
        <taxon>Erysipelotrichales</taxon>
        <taxon>Coprobacillaceae</taxon>
        <taxon>Thomasclavelia</taxon>
    </lineage>
</organism>